<comment type="caution">
    <text evidence="6">The sequence shown here is derived from an EMBL/GenBank/DDBJ whole genome shotgun (WGS) entry which is preliminary data.</text>
</comment>
<dbReference type="InterPro" id="IPR004827">
    <property type="entry name" value="bZIP"/>
</dbReference>
<dbReference type="SUPFAM" id="SSF111430">
    <property type="entry name" value="YAP1 redox domain"/>
    <property type="match status" value="1"/>
</dbReference>
<evidence type="ECO:0000256" key="2">
    <source>
        <dbReference type="ARBA" id="ARBA00004496"/>
    </source>
</evidence>
<dbReference type="AlphaFoldDB" id="A0A0E9NNW1"/>
<reference evidence="6 7" key="1">
    <citation type="journal article" date="2011" name="J. Gen. Appl. Microbiol.">
        <title>Draft genome sequencing of the enigmatic yeast Saitoella complicata.</title>
        <authorList>
            <person name="Nishida H."/>
            <person name="Hamamoto M."/>
            <person name="Sugiyama J."/>
        </authorList>
    </citation>
    <scope>NUCLEOTIDE SEQUENCE [LARGE SCALE GENOMIC DNA]</scope>
    <source>
        <strain evidence="6 7">NRRL Y-17804</strain>
    </source>
</reference>
<dbReference type="OMA" id="PLDMANE"/>
<evidence type="ECO:0000256" key="3">
    <source>
        <dbReference type="ARBA" id="ARBA00023242"/>
    </source>
</evidence>
<feature type="region of interest" description="Disordered" evidence="4">
    <location>
        <begin position="591"/>
        <end position="614"/>
    </location>
</feature>
<dbReference type="STRING" id="698492.A0A0E9NNW1"/>
<dbReference type="PANTHER" id="PTHR40621:SF6">
    <property type="entry name" value="AP-1-LIKE TRANSCRIPTION FACTOR YAP1-RELATED"/>
    <property type="match status" value="1"/>
</dbReference>
<feature type="compositionally biased region" description="Polar residues" evidence="4">
    <location>
        <begin position="359"/>
        <end position="375"/>
    </location>
</feature>
<dbReference type="InterPro" id="IPR013910">
    <property type="entry name" value="TF_PAP1"/>
</dbReference>
<dbReference type="SMART" id="SM00338">
    <property type="entry name" value="BRLZ"/>
    <property type="match status" value="1"/>
</dbReference>
<dbReference type="InterPro" id="IPR046347">
    <property type="entry name" value="bZIP_sf"/>
</dbReference>
<reference evidence="6 7" key="3">
    <citation type="journal article" date="2015" name="Genome Announc.">
        <title>Draft Genome Sequence of the Archiascomycetous Yeast Saitoella complicata.</title>
        <authorList>
            <person name="Yamauchi K."/>
            <person name="Kondo S."/>
            <person name="Hamamoto M."/>
            <person name="Takahashi Y."/>
            <person name="Ogura Y."/>
            <person name="Hayashi T."/>
            <person name="Nishida H."/>
        </authorList>
    </citation>
    <scope>NUCLEOTIDE SEQUENCE [LARGE SCALE GENOMIC DNA]</scope>
    <source>
        <strain evidence="6 7">NRRL Y-17804</strain>
    </source>
</reference>
<keyword evidence="3" id="KW-0539">Nucleus</keyword>
<feature type="compositionally biased region" description="Low complexity" evidence="4">
    <location>
        <begin position="192"/>
        <end position="203"/>
    </location>
</feature>
<evidence type="ECO:0000313" key="6">
    <source>
        <dbReference type="EMBL" id="GAO51488.1"/>
    </source>
</evidence>
<dbReference type="Proteomes" id="UP000033140">
    <property type="component" value="Unassembled WGS sequence"/>
</dbReference>
<dbReference type="PANTHER" id="PTHR40621">
    <property type="entry name" value="TRANSCRIPTION FACTOR KAPC-RELATED"/>
    <property type="match status" value="1"/>
</dbReference>
<feature type="compositionally biased region" description="Low complexity" evidence="4">
    <location>
        <begin position="347"/>
        <end position="358"/>
    </location>
</feature>
<dbReference type="GO" id="GO:0005737">
    <property type="term" value="C:cytoplasm"/>
    <property type="evidence" value="ECO:0007669"/>
    <property type="project" value="UniProtKB-SubCell"/>
</dbReference>
<dbReference type="GO" id="GO:0000976">
    <property type="term" value="F:transcription cis-regulatory region binding"/>
    <property type="evidence" value="ECO:0007669"/>
    <property type="project" value="InterPro"/>
</dbReference>
<gene>
    <name evidence="6" type="ORF">G7K_5588-t1</name>
</gene>
<feature type="region of interest" description="Disordered" evidence="4">
    <location>
        <begin position="338"/>
        <end position="385"/>
    </location>
</feature>
<dbReference type="GO" id="GO:0001228">
    <property type="term" value="F:DNA-binding transcription activator activity, RNA polymerase II-specific"/>
    <property type="evidence" value="ECO:0007669"/>
    <property type="project" value="TreeGrafter"/>
</dbReference>
<dbReference type="Gene3D" id="1.10.238.100">
    <property type="entry name" value="YAP1 redox domain. Chain B"/>
    <property type="match status" value="1"/>
</dbReference>
<dbReference type="Pfam" id="PF00170">
    <property type="entry name" value="bZIP_1"/>
    <property type="match status" value="1"/>
</dbReference>
<dbReference type="InterPro" id="IPR023167">
    <property type="entry name" value="Yap1_redox_dom_sf"/>
</dbReference>
<dbReference type="PROSITE" id="PS00036">
    <property type="entry name" value="BZIP_BASIC"/>
    <property type="match status" value="1"/>
</dbReference>
<proteinExistence type="predicted"/>
<dbReference type="GO" id="GO:0090575">
    <property type="term" value="C:RNA polymerase II transcription regulator complex"/>
    <property type="evidence" value="ECO:0007669"/>
    <property type="project" value="TreeGrafter"/>
</dbReference>
<evidence type="ECO:0000259" key="5">
    <source>
        <dbReference type="PROSITE" id="PS50217"/>
    </source>
</evidence>
<dbReference type="SUPFAM" id="SSF57959">
    <property type="entry name" value="Leucine zipper domain"/>
    <property type="match status" value="1"/>
</dbReference>
<dbReference type="GO" id="GO:0033554">
    <property type="term" value="P:cellular response to stress"/>
    <property type="evidence" value="ECO:0007669"/>
    <property type="project" value="UniProtKB-ARBA"/>
</dbReference>
<sequence>MFFFSGDIHRVVLPNIPCAPPTQTLVDNQPPTPASSTEFGIRLRLGLGYITQTPSVFILISTTFETAHRHIQTADQHCAPLYLFYPTPSTHRPHGDPTRHTAMADLFQQQPNLTIVTSAIPRHEHAPPPTDLKTTNPEQMMLYAAMMSHIQRDEKRGLEHEGEGEEGEERVGDGVEGIEMGARRKRRESDESTSAEAETPASAIGTPGPSGPGDHKKKPGRKPLTNEPTSKRKAQNRQAQRAFRERKEQHVKSLEIHVARLEAISAQKDEEVESLKAEVRMLRAQLKMELEAGTKGANGTGVAGVKREFTFEFPRSMDPLAHPQGVFGQASAQMQMQQGSLANALRQQQQAQQAQQQQEASTAPGLSSASSTCSSMGHEEARGGVGSVPIRVNFGQASTGSSCATSPTGAGSRTPCETFCPAALPAFKSPAPVTTPPIPGPAAATTTTTTTVVVETPKCESDFCAQLSLACGTLKNPVPQLPTAPIEGGARSLFSSPVVSTMGLPSFGAVVEAAASNTNAITGVVTTGATPGNDGSNFWNEYREGAGTGLEGLDELFGAETGIGEGTSLFDLPDLVGSGTTSLFPLDMANEDGGVASPRTQRTSSGSSGSDLLPTAVGESSFFDDDMDALVGVGENGEEVVGDSVPADRQFLDCTQTWARIKQHPKFDSLDIDRLCWELRGKAKCSTTGPVLEESDVREALAKLEE</sequence>
<comment type="subcellular location">
    <subcellularLocation>
        <location evidence="2">Cytoplasm</location>
    </subcellularLocation>
    <subcellularLocation>
        <location evidence="1">Nucleus</location>
    </subcellularLocation>
</comment>
<protein>
    <recommendedName>
        <fullName evidence="5">BZIP domain-containing protein</fullName>
    </recommendedName>
</protein>
<dbReference type="EMBL" id="BACD03000047">
    <property type="protein sequence ID" value="GAO51488.1"/>
    <property type="molecule type" value="Genomic_DNA"/>
</dbReference>
<evidence type="ECO:0000256" key="1">
    <source>
        <dbReference type="ARBA" id="ARBA00004123"/>
    </source>
</evidence>
<dbReference type="Gene3D" id="1.20.5.170">
    <property type="match status" value="1"/>
</dbReference>
<accession>A0A0E9NNW1</accession>
<feature type="region of interest" description="Disordered" evidence="4">
    <location>
        <begin position="154"/>
        <end position="250"/>
    </location>
</feature>
<dbReference type="PROSITE" id="PS50217">
    <property type="entry name" value="BZIP"/>
    <property type="match status" value="1"/>
</dbReference>
<dbReference type="Pfam" id="PF08601">
    <property type="entry name" value="PAP1"/>
    <property type="match status" value="1"/>
</dbReference>
<dbReference type="CDD" id="cd14688">
    <property type="entry name" value="bZIP_YAP"/>
    <property type="match status" value="1"/>
</dbReference>
<evidence type="ECO:0000313" key="7">
    <source>
        <dbReference type="Proteomes" id="UP000033140"/>
    </source>
</evidence>
<evidence type="ECO:0000256" key="4">
    <source>
        <dbReference type="SAM" id="MobiDB-lite"/>
    </source>
</evidence>
<name>A0A0E9NNW1_SAICN</name>
<organism evidence="6 7">
    <name type="scientific">Saitoella complicata (strain BCRC 22490 / CBS 7301 / JCM 7358 / NBRC 10748 / NRRL Y-17804)</name>
    <dbReference type="NCBI Taxonomy" id="698492"/>
    <lineage>
        <taxon>Eukaryota</taxon>
        <taxon>Fungi</taxon>
        <taxon>Dikarya</taxon>
        <taxon>Ascomycota</taxon>
        <taxon>Taphrinomycotina</taxon>
        <taxon>Taphrinomycotina incertae sedis</taxon>
        <taxon>Saitoella</taxon>
    </lineage>
</organism>
<keyword evidence="7" id="KW-1185">Reference proteome</keyword>
<reference evidence="6 7" key="2">
    <citation type="journal article" date="2014" name="J. Gen. Appl. Microbiol.">
        <title>The early diverging ascomycetous budding yeast Saitoella complicata has three histone deacetylases belonging to the Clr6, Hos2, and Rpd3 lineages.</title>
        <authorList>
            <person name="Nishida H."/>
            <person name="Matsumoto T."/>
            <person name="Kondo S."/>
            <person name="Hamamoto M."/>
            <person name="Yoshikawa H."/>
        </authorList>
    </citation>
    <scope>NUCLEOTIDE SEQUENCE [LARGE SCALE GENOMIC DNA]</scope>
    <source>
        <strain evidence="6 7">NRRL Y-17804</strain>
    </source>
</reference>
<dbReference type="InterPro" id="IPR050936">
    <property type="entry name" value="AP-1-like"/>
</dbReference>
<feature type="domain" description="BZIP" evidence="5">
    <location>
        <begin position="226"/>
        <end position="289"/>
    </location>
</feature>